<evidence type="ECO:0000313" key="3">
    <source>
        <dbReference type="Proteomes" id="UP000807353"/>
    </source>
</evidence>
<sequence length="51" mass="6044">MPPTQNLCWSILFIIYKLYFRFVLGNMNASGPRKVRAAVKWWLQLSIEPVF</sequence>
<name>A0A9P5YFV9_9AGAR</name>
<dbReference type="EMBL" id="MU150234">
    <property type="protein sequence ID" value="KAF9468162.1"/>
    <property type="molecule type" value="Genomic_DNA"/>
</dbReference>
<keyword evidence="1" id="KW-0472">Membrane</keyword>
<evidence type="ECO:0000313" key="2">
    <source>
        <dbReference type="EMBL" id="KAF9468162.1"/>
    </source>
</evidence>
<keyword evidence="3" id="KW-1185">Reference proteome</keyword>
<reference evidence="2" key="1">
    <citation type="submission" date="2020-11" db="EMBL/GenBank/DDBJ databases">
        <authorList>
            <consortium name="DOE Joint Genome Institute"/>
            <person name="Ahrendt S."/>
            <person name="Riley R."/>
            <person name="Andreopoulos W."/>
            <person name="Labutti K."/>
            <person name="Pangilinan J."/>
            <person name="Ruiz-Duenas F.J."/>
            <person name="Barrasa J.M."/>
            <person name="Sanchez-Garcia M."/>
            <person name="Camarero S."/>
            <person name="Miyauchi S."/>
            <person name="Serrano A."/>
            <person name="Linde D."/>
            <person name="Babiker R."/>
            <person name="Drula E."/>
            <person name="Ayuso-Fernandez I."/>
            <person name="Pacheco R."/>
            <person name="Padilla G."/>
            <person name="Ferreira P."/>
            <person name="Barriuso J."/>
            <person name="Kellner H."/>
            <person name="Castanera R."/>
            <person name="Alfaro M."/>
            <person name="Ramirez L."/>
            <person name="Pisabarro A.G."/>
            <person name="Kuo A."/>
            <person name="Tritt A."/>
            <person name="Lipzen A."/>
            <person name="He G."/>
            <person name="Yan M."/>
            <person name="Ng V."/>
            <person name="Cullen D."/>
            <person name="Martin F."/>
            <person name="Rosso M.-N."/>
            <person name="Henrissat B."/>
            <person name="Hibbett D."/>
            <person name="Martinez A.T."/>
            <person name="Grigoriev I.V."/>
        </authorList>
    </citation>
    <scope>NUCLEOTIDE SEQUENCE</scope>
    <source>
        <strain evidence="2">CBS 247.69</strain>
    </source>
</reference>
<comment type="caution">
    <text evidence="2">The sequence shown here is derived from an EMBL/GenBank/DDBJ whole genome shotgun (WGS) entry which is preliminary data.</text>
</comment>
<keyword evidence="1" id="KW-1133">Transmembrane helix</keyword>
<gene>
    <name evidence="2" type="ORF">BDZ94DRAFT_1247351</name>
</gene>
<accession>A0A9P5YFV9</accession>
<organism evidence="2 3">
    <name type="scientific">Collybia nuda</name>
    <dbReference type="NCBI Taxonomy" id="64659"/>
    <lineage>
        <taxon>Eukaryota</taxon>
        <taxon>Fungi</taxon>
        <taxon>Dikarya</taxon>
        <taxon>Basidiomycota</taxon>
        <taxon>Agaricomycotina</taxon>
        <taxon>Agaricomycetes</taxon>
        <taxon>Agaricomycetidae</taxon>
        <taxon>Agaricales</taxon>
        <taxon>Tricholomatineae</taxon>
        <taxon>Clitocybaceae</taxon>
        <taxon>Collybia</taxon>
    </lineage>
</organism>
<proteinExistence type="predicted"/>
<protein>
    <submittedName>
        <fullName evidence="2">Uncharacterized protein</fullName>
    </submittedName>
</protein>
<keyword evidence="1" id="KW-0812">Transmembrane</keyword>
<feature type="transmembrane region" description="Helical" evidence="1">
    <location>
        <begin position="6"/>
        <end position="24"/>
    </location>
</feature>
<evidence type="ECO:0000256" key="1">
    <source>
        <dbReference type="SAM" id="Phobius"/>
    </source>
</evidence>
<dbReference type="Proteomes" id="UP000807353">
    <property type="component" value="Unassembled WGS sequence"/>
</dbReference>
<dbReference type="AlphaFoldDB" id="A0A9P5YFV9"/>